<dbReference type="InterPro" id="IPR003718">
    <property type="entry name" value="OsmC/Ohr_fam"/>
</dbReference>
<dbReference type="Proteomes" id="UP000199220">
    <property type="component" value="Unassembled WGS sequence"/>
</dbReference>
<sequence>MSVVSSASTAWTGDLFNGSGRTTFDTSGLGTFDVSWDARTGPGAGTTTPEELIAAAHASCFSMAFSNELASNGTPPETVNTSAEVTFVPGTGITGIALTVSANVPGISEEDFQRIAGAAKEGCPVSGALKATPITLTASLAS</sequence>
<reference evidence="2" key="1">
    <citation type="submission" date="2016-10" db="EMBL/GenBank/DDBJ databases">
        <authorList>
            <person name="Varghese N."/>
            <person name="Submissions S."/>
        </authorList>
    </citation>
    <scope>NUCLEOTIDE SEQUENCE [LARGE SCALE GENOMIC DNA]</scope>
    <source>
        <strain evidence="2">DSM 21368</strain>
    </source>
</reference>
<dbReference type="EMBL" id="FNTX01000001">
    <property type="protein sequence ID" value="SEE15155.1"/>
    <property type="molecule type" value="Genomic_DNA"/>
</dbReference>
<organism evidence="1 2">
    <name type="scientific">Ruania alba</name>
    <dbReference type="NCBI Taxonomy" id="648782"/>
    <lineage>
        <taxon>Bacteria</taxon>
        <taxon>Bacillati</taxon>
        <taxon>Actinomycetota</taxon>
        <taxon>Actinomycetes</taxon>
        <taxon>Micrococcales</taxon>
        <taxon>Ruaniaceae</taxon>
        <taxon>Ruania</taxon>
    </lineage>
</organism>
<dbReference type="STRING" id="648782.SAMN04488554_1655"/>
<dbReference type="OrthoDB" id="9807532at2"/>
<evidence type="ECO:0000313" key="2">
    <source>
        <dbReference type="Proteomes" id="UP000199220"/>
    </source>
</evidence>
<dbReference type="Pfam" id="PF02566">
    <property type="entry name" value="OsmC"/>
    <property type="match status" value="1"/>
</dbReference>
<keyword evidence="2" id="KW-1185">Reference proteome</keyword>
<dbReference type="GO" id="GO:0004601">
    <property type="term" value="F:peroxidase activity"/>
    <property type="evidence" value="ECO:0007669"/>
    <property type="project" value="InterPro"/>
</dbReference>
<dbReference type="NCBIfam" id="TIGR03562">
    <property type="entry name" value="osmo_induc_OsmC"/>
    <property type="match status" value="1"/>
</dbReference>
<dbReference type="Gene3D" id="3.30.300.20">
    <property type="match status" value="1"/>
</dbReference>
<dbReference type="InterPro" id="IPR052707">
    <property type="entry name" value="OsmC_Ohr_Peroxiredoxin"/>
</dbReference>
<dbReference type="InterPro" id="IPR015946">
    <property type="entry name" value="KH_dom-like_a/b"/>
</dbReference>
<accession>A0A1H5GHV5</accession>
<gene>
    <name evidence="1" type="ORF">SAMN04488554_1655</name>
</gene>
<proteinExistence type="predicted"/>
<dbReference type="InterPro" id="IPR019904">
    <property type="entry name" value="Peroxiredoxin_OsmC"/>
</dbReference>
<protein>
    <submittedName>
        <fullName evidence="1">Osmotically inducible protein OsmC</fullName>
    </submittedName>
</protein>
<dbReference type="InterPro" id="IPR036102">
    <property type="entry name" value="OsmC/Ohrsf"/>
</dbReference>
<dbReference type="GO" id="GO:0006979">
    <property type="term" value="P:response to oxidative stress"/>
    <property type="evidence" value="ECO:0007669"/>
    <property type="project" value="InterPro"/>
</dbReference>
<name>A0A1H5GHV5_9MICO</name>
<evidence type="ECO:0000313" key="1">
    <source>
        <dbReference type="EMBL" id="SEE15155.1"/>
    </source>
</evidence>
<dbReference type="AlphaFoldDB" id="A0A1H5GHV5"/>
<dbReference type="RefSeq" id="WP_089772481.1">
    <property type="nucleotide sequence ID" value="NZ_FNTX01000001.1"/>
</dbReference>
<dbReference type="PANTHER" id="PTHR42830:SF1">
    <property type="entry name" value="OSMOTICALLY INDUCIBLE FAMILY PROTEIN"/>
    <property type="match status" value="1"/>
</dbReference>
<dbReference type="PANTHER" id="PTHR42830">
    <property type="entry name" value="OSMOTICALLY INDUCIBLE FAMILY PROTEIN"/>
    <property type="match status" value="1"/>
</dbReference>
<dbReference type="SUPFAM" id="SSF82784">
    <property type="entry name" value="OsmC-like"/>
    <property type="match status" value="1"/>
</dbReference>